<evidence type="ECO:0000256" key="1">
    <source>
        <dbReference type="SAM" id="MobiDB-lite"/>
    </source>
</evidence>
<feature type="region of interest" description="Disordered" evidence="1">
    <location>
        <begin position="81"/>
        <end position="107"/>
    </location>
</feature>
<reference evidence="2" key="1">
    <citation type="submission" date="2023-04" db="EMBL/GenBank/DDBJ databases">
        <authorList>
            <consortium name="ELIXIR-Norway"/>
        </authorList>
    </citation>
    <scope>NUCLEOTIDE SEQUENCE [LARGE SCALE GENOMIC DNA]</scope>
</reference>
<keyword evidence="3" id="KW-1185">Reference proteome</keyword>
<protein>
    <submittedName>
        <fullName evidence="2">Uncharacterized protein</fullName>
    </submittedName>
</protein>
<organism evidence="2 3">
    <name type="scientific">Rangifer tarandus platyrhynchus</name>
    <name type="common">Svalbard reindeer</name>
    <dbReference type="NCBI Taxonomy" id="3082113"/>
    <lineage>
        <taxon>Eukaryota</taxon>
        <taxon>Metazoa</taxon>
        <taxon>Chordata</taxon>
        <taxon>Craniata</taxon>
        <taxon>Vertebrata</taxon>
        <taxon>Euteleostomi</taxon>
        <taxon>Mammalia</taxon>
        <taxon>Eutheria</taxon>
        <taxon>Laurasiatheria</taxon>
        <taxon>Artiodactyla</taxon>
        <taxon>Ruminantia</taxon>
        <taxon>Pecora</taxon>
        <taxon>Cervidae</taxon>
        <taxon>Odocoileinae</taxon>
        <taxon>Rangifer</taxon>
    </lineage>
</organism>
<proteinExistence type="predicted"/>
<feature type="region of interest" description="Disordered" evidence="1">
    <location>
        <begin position="1"/>
        <end position="22"/>
    </location>
</feature>
<dbReference type="EMBL" id="OX459937">
    <property type="protein sequence ID" value="CAI9152568.1"/>
    <property type="molecule type" value="Genomic_DNA"/>
</dbReference>
<dbReference type="Proteomes" id="UP001176941">
    <property type="component" value="Chromosome 1"/>
</dbReference>
<name>A0ABN8XWJ5_RANTA</name>
<accession>A0ABN8XWJ5</accession>
<sequence>MEREETIKLKKERKHNGAARVARAVVPTSRWKTTFGSQKGSPCSWPEALPQPLVWFQQHSPGGYQAGPAGHACCLVRQRGEATDKQRSGKCPCRRYTQPSGGDSAGTWADAIEAQPRSGGGQWVLLGPQESLPK</sequence>
<evidence type="ECO:0000313" key="3">
    <source>
        <dbReference type="Proteomes" id="UP001176941"/>
    </source>
</evidence>
<gene>
    <name evidence="2" type="ORF">MRATA1EN1_LOCUS1530</name>
</gene>
<evidence type="ECO:0000313" key="2">
    <source>
        <dbReference type="EMBL" id="CAI9152568.1"/>
    </source>
</evidence>